<evidence type="ECO:0000256" key="1">
    <source>
        <dbReference type="SAM" id="Phobius"/>
    </source>
</evidence>
<dbReference type="GO" id="GO:0004175">
    <property type="term" value="F:endopeptidase activity"/>
    <property type="evidence" value="ECO:0007669"/>
    <property type="project" value="UniProtKB-ARBA"/>
</dbReference>
<evidence type="ECO:0000259" key="2">
    <source>
        <dbReference type="Pfam" id="PF02517"/>
    </source>
</evidence>
<dbReference type="eggNOG" id="COG1266">
    <property type="taxonomic scope" value="Bacteria"/>
</dbReference>
<evidence type="ECO:0000313" key="3">
    <source>
        <dbReference type="EMBL" id="ABF43420.1"/>
    </source>
</evidence>
<dbReference type="EMBL" id="CP000360">
    <property type="protein sequence ID" value="ABF43420.1"/>
    <property type="molecule type" value="Genomic_DNA"/>
</dbReference>
<evidence type="ECO:0000313" key="4">
    <source>
        <dbReference type="Proteomes" id="UP000002432"/>
    </source>
</evidence>
<keyword evidence="4" id="KW-1185">Reference proteome</keyword>
<proteinExistence type="predicted"/>
<protein>
    <submittedName>
        <fullName evidence="3">Abortive infection protein</fullName>
    </submittedName>
</protein>
<sequence length="218" mass="24109">MLTTKQRAISFLEVLLGAAIVIGHNVFHKIPNEVPILFVLFWLSFGLRERGYAFTGLRRPASWTKTILYAIGAVILLHVGSELVIQPLAHRIWPAPEKISNVIHTSPTWKESLTFLGIVWTFAAFGEEFSYRGYLLNRAADLGNRSKLSYVLAMIYVAVLFGFGHWYKGPAGVVDSTWSGLVIGTAYLLSGRNLWTAVLAHGLSDTVAVVAYAMGWAN</sequence>
<feature type="transmembrane region" description="Helical" evidence="1">
    <location>
        <begin position="30"/>
        <end position="47"/>
    </location>
</feature>
<dbReference type="Pfam" id="PF02517">
    <property type="entry name" value="Rce1-like"/>
    <property type="match status" value="1"/>
</dbReference>
<accession>Q1II80</accession>
<keyword evidence="1" id="KW-0472">Membrane</keyword>
<dbReference type="STRING" id="204669.Acid345_4420"/>
<dbReference type="Proteomes" id="UP000002432">
    <property type="component" value="Chromosome"/>
</dbReference>
<dbReference type="HOGENOM" id="CLU_094244_0_0_0"/>
<keyword evidence="1" id="KW-0812">Transmembrane</keyword>
<dbReference type="OrthoDB" id="118729at2"/>
<dbReference type="GO" id="GO:0080120">
    <property type="term" value="P:CAAX-box protein maturation"/>
    <property type="evidence" value="ECO:0007669"/>
    <property type="project" value="UniProtKB-ARBA"/>
</dbReference>
<reference evidence="3 4" key="1">
    <citation type="journal article" date="2009" name="Appl. Environ. Microbiol.">
        <title>Three genomes from the phylum Acidobacteria provide insight into the lifestyles of these microorganisms in soils.</title>
        <authorList>
            <person name="Ward N.L."/>
            <person name="Challacombe J.F."/>
            <person name="Janssen P.H."/>
            <person name="Henrissat B."/>
            <person name="Coutinho P.M."/>
            <person name="Wu M."/>
            <person name="Xie G."/>
            <person name="Haft D.H."/>
            <person name="Sait M."/>
            <person name="Badger J."/>
            <person name="Barabote R.D."/>
            <person name="Bradley B."/>
            <person name="Brettin T.S."/>
            <person name="Brinkac L.M."/>
            <person name="Bruce D."/>
            <person name="Creasy T."/>
            <person name="Daugherty S.C."/>
            <person name="Davidsen T.M."/>
            <person name="DeBoy R.T."/>
            <person name="Detter J.C."/>
            <person name="Dodson R.J."/>
            <person name="Durkin A.S."/>
            <person name="Ganapathy A."/>
            <person name="Gwinn-Giglio M."/>
            <person name="Han C.S."/>
            <person name="Khouri H."/>
            <person name="Kiss H."/>
            <person name="Kothari S.P."/>
            <person name="Madupu R."/>
            <person name="Nelson K.E."/>
            <person name="Nelson W.C."/>
            <person name="Paulsen I."/>
            <person name="Penn K."/>
            <person name="Ren Q."/>
            <person name="Rosovitz M.J."/>
            <person name="Selengut J.D."/>
            <person name="Shrivastava S."/>
            <person name="Sullivan S.A."/>
            <person name="Tapia R."/>
            <person name="Thompson L.S."/>
            <person name="Watkins K.L."/>
            <person name="Yang Q."/>
            <person name="Yu C."/>
            <person name="Zafar N."/>
            <person name="Zhou L."/>
            <person name="Kuske C.R."/>
        </authorList>
    </citation>
    <scope>NUCLEOTIDE SEQUENCE [LARGE SCALE GENOMIC DNA]</scope>
    <source>
        <strain evidence="3 4">Ellin345</strain>
    </source>
</reference>
<feature type="transmembrane region" description="Helical" evidence="1">
    <location>
        <begin position="67"/>
        <end position="89"/>
    </location>
</feature>
<organism evidence="3 4">
    <name type="scientific">Koribacter versatilis (strain Ellin345)</name>
    <dbReference type="NCBI Taxonomy" id="204669"/>
    <lineage>
        <taxon>Bacteria</taxon>
        <taxon>Pseudomonadati</taxon>
        <taxon>Acidobacteriota</taxon>
        <taxon>Terriglobia</taxon>
        <taxon>Terriglobales</taxon>
        <taxon>Candidatus Korobacteraceae</taxon>
        <taxon>Candidatus Korobacter</taxon>
    </lineage>
</organism>
<dbReference type="InterPro" id="IPR003675">
    <property type="entry name" value="Rce1/LyrA-like_dom"/>
</dbReference>
<feature type="transmembrane region" description="Helical" evidence="1">
    <location>
        <begin position="194"/>
        <end position="217"/>
    </location>
</feature>
<feature type="transmembrane region" description="Helical" evidence="1">
    <location>
        <begin position="109"/>
        <end position="127"/>
    </location>
</feature>
<dbReference type="AlphaFoldDB" id="Q1II80"/>
<dbReference type="KEGG" id="aba:Acid345_4420"/>
<feature type="transmembrane region" description="Helical" evidence="1">
    <location>
        <begin position="7"/>
        <end position="24"/>
    </location>
</feature>
<dbReference type="MEROPS" id="G05.A04"/>
<gene>
    <name evidence="3" type="ordered locus">Acid345_4420</name>
</gene>
<name>Q1II80_KORVE</name>
<keyword evidence="1" id="KW-1133">Transmembrane helix</keyword>
<feature type="domain" description="CAAX prenyl protease 2/Lysostaphin resistance protein A-like" evidence="2">
    <location>
        <begin position="112"/>
        <end position="206"/>
    </location>
</feature>
<feature type="transmembrane region" description="Helical" evidence="1">
    <location>
        <begin position="148"/>
        <end position="167"/>
    </location>
</feature>
<dbReference type="EnsemblBacteria" id="ABF43420">
    <property type="protein sequence ID" value="ABF43420"/>
    <property type="gene ID" value="Acid345_4420"/>
</dbReference>
<dbReference type="RefSeq" id="WP_011525217.1">
    <property type="nucleotide sequence ID" value="NC_008009.1"/>
</dbReference>